<gene>
    <name evidence="8" type="ORF">A7U60_g4502</name>
</gene>
<evidence type="ECO:0000256" key="6">
    <source>
        <dbReference type="SAM" id="MobiDB-lite"/>
    </source>
</evidence>
<organism evidence="8 9">
    <name type="scientific">Sanghuangporus baumii</name>
    <name type="common">Phellinus baumii</name>
    <dbReference type="NCBI Taxonomy" id="108892"/>
    <lineage>
        <taxon>Eukaryota</taxon>
        <taxon>Fungi</taxon>
        <taxon>Dikarya</taxon>
        <taxon>Basidiomycota</taxon>
        <taxon>Agaricomycotina</taxon>
        <taxon>Agaricomycetes</taxon>
        <taxon>Hymenochaetales</taxon>
        <taxon>Hymenochaetaceae</taxon>
        <taxon>Sanghuangporus</taxon>
    </lineage>
</organism>
<feature type="compositionally biased region" description="Basic and acidic residues" evidence="6">
    <location>
        <begin position="346"/>
        <end position="355"/>
    </location>
</feature>
<evidence type="ECO:0000256" key="5">
    <source>
        <dbReference type="ARBA" id="ARBA00023295"/>
    </source>
</evidence>
<dbReference type="PANTHER" id="PTHR42909:SF1">
    <property type="entry name" value="CARBOHYDRATE KINASE PFKB DOMAIN-CONTAINING PROTEIN"/>
    <property type="match status" value="1"/>
</dbReference>
<evidence type="ECO:0000259" key="7">
    <source>
        <dbReference type="Pfam" id="PF00294"/>
    </source>
</evidence>
<evidence type="ECO:0000256" key="2">
    <source>
        <dbReference type="ARBA" id="ARBA00022801"/>
    </source>
</evidence>
<dbReference type="GO" id="GO:0016798">
    <property type="term" value="F:hydrolase activity, acting on glycosyl bonds"/>
    <property type="evidence" value="ECO:0007669"/>
    <property type="project" value="UniProtKB-KW"/>
</dbReference>
<dbReference type="GO" id="GO:0005737">
    <property type="term" value="C:cytoplasm"/>
    <property type="evidence" value="ECO:0007669"/>
    <property type="project" value="TreeGrafter"/>
</dbReference>
<evidence type="ECO:0000313" key="8">
    <source>
        <dbReference type="EMBL" id="OCB88300.1"/>
    </source>
</evidence>
<keyword evidence="1" id="KW-0479">Metal-binding</keyword>
<dbReference type="OrthoDB" id="198885at2759"/>
<reference evidence="8" key="1">
    <citation type="submission" date="2016-06" db="EMBL/GenBank/DDBJ databases">
        <title>Draft Genome sequence of the fungus Inonotus baumii.</title>
        <authorList>
            <person name="Zhu H."/>
            <person name="Lin W."/>
        </authorList>
    </citation>
    <scope>NUCLEOTIDE SEQUENCE</scope>
    <source>
        <strain evidence="8">821</strain>
    </source>
</reference>
<dbReference type="PANTHER" id="PTHR42909">
    <property type="entry name" value="ZGC:136858"/>
    <property type="match status" value="1"/>
</dbReference>
<sequence>MTLNKKGLSLLNAFAYTTRRHYASHSKRSLHPLPNNLSRTLARQAALDIHPEVLSALSSSSRKPIVALETAIVTNGMPPPTNLEIALKLEQIIREQGAVPATIGIVGGRVKIGLTREELERLADTEGNQNLVKVSRRDIGPIISQRLDGGTTICGTLIFAHLAGIRVFATGGLGGVHRGGQDTMDVSADLHELTRCPVGVVSCGVKSILDIGRTLEYLETLGIPVVTYGNTYNFPAFFCGESDFNTSWKVNDPRAAAEILDAQARLGLQNGTLFAAPMPEQFAAQGAEVKAAVDQAIRESEENGMSKKGKEVTPWLLARVLELTGGKSLENSGQIAVELARLEEERHEESSDKLGRSTASAQPSIRATSNSYETSQDQSSQDWSTETTSEPKAPPKLIVVGAAAVDVTGRVSRGLVRVISQTTAPGTVVLTVGGVARNMAEAAHRVLSSGPDAQPDATLLVSPIGRKDEFSSFIVDEHDLLGMRHDGLLRTSEHRTAVCDMVLDASGALVGGVADMDIIHNVPESAVLDRIRDENPALVVVDGNLSQTTISSILKYCWNRSNPIPSFFEPTSISKSSSILPGILEQLVTNDRAATESPVTYAAPNTIELAHMYREANSETRGMINHRVWWEVLHNFNLGSQWRLDLETLARQPACPAKGKGDLSFLTRDGIAQMAINILPFFQNLVIKCGDKGVVVVMRISGENAKNSPWALEHSNPVKGYIVAKGLHGKEIVVLKHFPAIPVEPEEVVSVTGAGDSLAGALCASLVKDPTTFQTSEKLDAAVHIAQRAAVLSLHSVRAISPLLGEESAKAQ</sequence>
<feature type="domain" description="Carbohydrate kinase PfkB" evidence="7">
    <location>
        <begin position="737"/>
        <end position="802"/>
    </location>
</feature>
<dbReference type="HAMAP" id="MF_01876">
    <property type="entry name" value="PsiMP_glycosidase"/>
    <property type="match status" value="1"/>
</dbReference>
<dbReference type="GO" id="GO:0004730">
    <property type="term" value="F:pseudouridylate synthase activity"/>
    <property type="evidence" value="ECO:0007669"/>
    <property type="project" value="InterPro"/>
</dbReference>
<keyword evidence="9" id="KW-1185">Reference proteome</keyword>
<feature type="compositionally biased region" description="Low complexity" evidence="6">
    <location>
        <begin position="373"/>
        <end position="390"/>
    </location>
</feature>
<dbReference type="SUPFAM" id="SSF110581">
    <property type="entry name" value="Indigoidine synthase A-like"/>
    <property type="match status" value="1"/>
</dbReference>
<dbReference type="InterPro" id="IPR022830">
    <property type="entry name" value="Indigdn_synthA-like"/>
</dbReference>
<evidence type="ECO:0000313" key="9">
    <source>
        <dbReference type="Proteomes" id="UP000757232"/>
    </source>
</evidence>
<accession>A0A9Q5HYE0</accession>
<dbReference type="SUPFAM" id="SSF53613">
    <property type="entry name" value="Ribokinase-like"/>
    <property type="match status" value="1"/>
</dbReference>
<evidence type="ECO:0000256" key="3">
    <source>
        <dbReference type="ARBA" id="ARBA00023211"/>
    </source>
</evidence>
<dbReference type="Proteomes" id="UP000757232">
    <property type="component" value="Unassembled WGS sequence"/>
</dbReference>
<keyword evidence="5" id="KW-0326">Glycosidase</keyword>
<dbReference type="Pfam" id="PF04227">
    <property type="entry name" value="Indigoidine_A"/>
    <property type="match status" value="1"/>
</dbReference>
<evidence type="ECO:0000256" key="4">
    <source>
        <dbReference type="ARBA" id="ARBA00023239"/>
    </source>
</evidence>
<keyword evidence="4" id="KW-0456">Lyase</keyword>
<keyword evidence="2" id="KW-0378">Hydrolase</keyword>
<keyword evidence="3" id="KW-0464">Manganese</keyword>
<dbReference type="Gene3D" id="3.40.1790.10">
    <property type="entry name" value="Indigoidine synthase domain"/>
    <property type="match status" value="1"/>
</dbReference>
<dbReference type="GO" id="GO:0046872">
    <property type="term" value="F:metal ion binding"/>
    <property type="evidence" value="ECO:0007669"/>
    <property type="project" value="UniProtKB-KW"/>
</dbReference>
<feature type="compositionally biased region" description="Polar residues" evidence="6">
    <location>
        <begin position="357"/>
        <end position="372"/>
    </location>
</feature>
<feature type="region of interest" description="Disordered" evidence="6">
    <location>
        <begin position="346"/>
        <end position="394"/>
    </location>
</feature>
<dbReference type="InterPro" id="IPR029056">
    <property type="entry name" value="Ribokinase-like"/>
</dbReference>
<dbReference type="AlphaFoldDB" id="A0A9Q5HYE0"/>
<name>A0A9Q5HYE0_SANBA</name>
<evidence type="ECO:0000256" key="1">
    <source>
        <dbReference type="ARBA" id="ARBA00022723"/>
    </source>
</evidence>
<protein>
    <recommendedName>
        <fullName evidence="7">Carbohydrate kinase PfkB domain-containing protein</fullName>
    </recommendedName>
</protein>
<dbReference type="EMBL" id="LNZH02000180">
    <property type="protein sequence ID" value="OCB88300.1"/>
    <property type="molecule type" value="Genomic_DNA"/>
</dbReference>
<comment type="caution">
    <text evidence="8">The sequence shown here is derived from an EMBL/GenBank/DDBJ whole genome shotgun (WGS) entry which is preliminary data.</text>
</comment>
<proteinExistence type="inferred from homology"/>
<dbReference type="InterPro" id="IPR011611">
    <property type="entry name" value="PfkB_dom"/>
</dbReference>
<dbReference type="Gene3D" id="3.40.1190.20">
    <property type="match status" value="1"/>
</dbReference>
<dbReference type="Pfam" id="PF00294">
    <property type="entry name" value="PfkB"/>
    <property type="match status" value="1"/>
</dbReference>
<dbReference type="InterPro" id="IPR007342">
    <property type="entry name" value="PsuG"/>
</dbReference>